<keyword evidence="3" id="KW-1185">Reference proteome</keyword>
<reference evidence="2 3" key="1">
    <citation type="submission" date="2024-09" db="EMBL/GenBank/DDBJ databases">
        <title>Rethinking Asexuality: The Enigmatic Case of Functional Sexual Genes in Lepraria (Stereocaulaceae).</title>
        <authorList>
            <person name="Doellman M."/>
            <person name="Sun Y."/>
            <person name="Barcenas-Pena A."/>
            <person name="Lumbsch H.T."/>
            <person name="Grewe F."/>
        </authorList>
    </citation>
    <scope>NUCLEOTIDE SEQUENCE [LARGE SCALE GENOMIC DNA]</scope>
    <source>
        <strain evidence="2 3">Mercado 3170</strain>
    </source>
</reference>
<comment type="caution">
    <text evidence="2">The sequence shown here is derived from an EMBL/GenBank/DDBJ whole genome shotgun (WGS) entry which is preliminary data.</text>
</comment>
<evidence type="ECO:0000313" key="3">
    <source>
        <dbReference type="Proteomes" id="UP001590950"/>
    </source>
</evidence>
<protein>
    <submittedName>
        <fullName evidence="2">Uncharacterized protein</fullName>
    </submittedName>
</protein>
<feature type="region of interest" description="Disordered" evidence="1">
    <location>
        <begin position="39"/>
        <end position="72"/>
    </location>
</feature>
<evidence type="ECO:0000313" key="2">
    <source>
        <dbReference type="EMBL" id="KAL2042329.1"/>
    </source>
</evidence>
<accession>A0ABR4A8W3</accession>
<name>A0ABR4A8W3_9LECA</name>
<dbReference type="Proteomes" id="UP001590950">
    <property type="component" value="Unassembled WGS sequence"/>
</dbReference>
<organism evidence="2 3">
    <name type="scientific">Stereocaulon virgatum</name>
    <dbReference type="NCBI Taxonomy" id="373712"/>
    <lineage>
        <taxon>Eukaryota</taxon>
        <taxon>Fungi</taxon>
        <taxon>Dikarya</taxon>
        <taxon>Ascomycota</taxon>
        <taxon>Pezizomycotina</taxon>
        <taxon>Lecanoromycetes</taxon>
        <taxon>OSLEUM clade</taxon>
        <taxon>Lecanoromycetidae</taxon>
        <taxon>Lecanorales</taxon>
        <taxon>Lecanorineae</taxon>
        <taxon>Stereocaulaceae</taxon>
        <taxon>Stereocaulon</taxon>
    </lineage>
</organism>
<gene>
    <name evidence="2" type="ORF">N7G274_004818</name>
</gene>
<proteinExistence type="predicted"/>
<sequence length="97" mass="10032">MSRREYISADCGCRFIVCDGGFSALTAASVQSTGVTTTNVDDLGPSNQAGTTASGSSVIATSERLDDIDTRPGSPAEVTDVLDRINLLLSGLALIHQ</sequence>
<feature type="compositionally biased region" description="Polar residues" evidence="1">
    <location>
        <begin position="39"/>
        <end position="60"/>
    </location>
</feature>
<dbReference type="EMBL" id="JBEFKJ010000014">
    <property type="protein sequence ID" value="KAL2042329.1"/>
    <property type="molecule type" value="Genomic_DNA"/>
</dbReference>
<evidence type="ECO:0000256" key="1">
    <source>
        <dbReference type="SAM" id="MobiDB-lite"/>
    </source>
</evidence>